<feature type="signal peptide" evidence="2">
    <location>
        <begin position="1"/>
        <end position="21"/>
    </location>
</feature>
<organism evidence="4 5">
    <name type="scientific">Trichoderma harzianum</name>
    <name type="common">Hypocrea lixii</name>
    <dbReference type="NCBI Taxonomy" id="5544"/>
    <lineage>
        <taxon>Eukaryota</taxon>
        <taxon>Fungi</taxon>
        <taxon>Dikarya</taxon>
        <taxon>Ascomycota</taxon>
        <taxon>Pezizomycotina</taxon>
        <taxon>Sordariomycetes</taxon>
        <taxon>Hypocreomycetidae</taxon>
        <taxon>Hypocreales</taxon>
        <taxon>Hypocreaceae</taxon>
        <taxon>Trichoderma</taxon>
    </lineage>
</organism>
<sequence>MMPIWDRLAIISLHYLPVTHSGVWLFLPDPDASSSSEEEPDSDDSSSWDGWPMEEPQPTPSIAAPAMQRFYLAAAHAALQMPALKQMKLIALLETGIYWHKFWYFCEDLLARALWTSSSGFVPDKEVLDRWRMVPRKHIEMDLEVEILEDENALDSSDEEDGIYESD</sequence>
<evidence type="ECO:0000313" key="4">
    <source>
        <dbReference type="EMBL" id="PNP51072.1"/>
    </source>
</evidence>
<feature type="domain" description="DUF6546" evidence="3">
    <location>
        <begin position="65"/>
        <end position="148"/>
    </location>
</feature>
<dbReference type="Proteomes" id="UP000236290">
    <property type="component" value="Unassembled WGS sequence"/>
</dbReference>
<accession>A0A2K0TZX6</accession>
<dbReference type="InterPro" id="IPR046676">
    <property type="entry name" value="DUF6546"/>
</dbReference>
<feature type="compositionally biased region" description="Acidic residues" evidence="1">
    <location>
        <begin position="36"/>
        <end position="46"/>
    </location>
</feature>
<evidence type="ECO:0000256" key="2">
    <source>
        <dbReference type="SAM" id="SignalP"/>
    </source>
</evidence>
<gene>
    <name evidence="4" type="ORF">THARTR1_08300</name>
</gene>
<dbReference type="OrthoDB" id="4802432at2759"/>
<name>A0A2K0TZX6_TRIHA</name>
<feature type="region of interest" description="Disordered" evidence="1">
    <location>
        <begin position="32"/>
        <end position="59"/>
    </location>
</feature>
<feature type="chain" id="PRO_5014317522" description="DUF6546 domain-containing protein" evidence="2">
    <location>
        <begin position="22"/>
        <end position="167"/>
    </location>
</feature>
<dbReference type="AlphaFoldDB" id="A0A2K0TZX6"/>
<dbReference type="EMBL" id="MTYI01000139">
    <property type="protein sequence ID" value="PNP51072.1"/>
    <property type="molecule type" value="Genomic_DNA"/>
</dbReference>
<dbReference type="Pfam" id="PF20183">
    <property type="entry name" value="DUF6546"/>
    <property type="match status" value="1"/>
</dbReference>
<evidence type="ECO:0000256" key="1">
    <source>
        <dbReference type="SAM" id="MobiDB-lite"/>
    </source>
</evidence>
<comment type="caution">
    <text evidence="4">The sequence shown here is derived from an EMBL/GenBank/DDBJ whole genome shotgun (WGS) entry which is preliminary data.</text>
</comment>
<protein>
    <recommendedName>
        <fullName evidence="3">DUF6546 domain-containing protein</fullName>
    </recommendedName>
</protein>
<evidence type="ECO:0000259" key="3">
    <source>
        <dbReference type="Pfam" id="PF20183"/>
    </source>
</evidence>
<keyword evidence="2" id="KW-0732">Signal</keyword>
<proteinExistence type="predicted"/>
<reference evidence="4 5" key="1">
    <citation type="submission" date="2017-02" db="EMBL/GenBank/DDBJ databases">
        <title>Genomes of Trichoderma spp. with biocontrol activity.</title>
        <authorList>
            <person name="Gardiner D."/>
            <person name="Kazan K."/>
            <person name="Vos C."/>
            <person name="Harvey P."/>
        </authorList>
    </citation>
    <scope>NUCLEOTIDE SEQUENCE [LARGE SCALE GENOMIC DNA]</scope>
    <source>
        <strain evidence="4 5">Tr1</strain>
    </source>
</reference>
<evidence type="ECO:0000313" key="5">
    <source>
        <dbReference type="Proteomes" id="UP000236290"/>
    </source>
</evidence>